<organism evidence="1">
    <name type="scientific">marine sediment metagenome</name>
    <dbReference type="NCBI Taxonomy" id="412755"/>
    <lineage>
        <taxon>unclassified sequences</taxon>
        <taxon>metagenomes</taxon>
        <taxon>ecological metagenomes</taxon>
    </lineage>
</organism>
<name>A0A0F9JR88_9ZZZZ</name>
<sequence length="46" mass="5194">MEQIDGCINFWESKLKSEAFLLEPSVIVTIETTIKLLKVLRGLESA</sequence>
<dbReference type="EMBL" id="LAZR01015625">
    <property type="protein sequence ID" value="KKM08101.1"/>
    <property type="molecule type" value="Genomic_DNA"/>
</dbReference>
<accession>A0A0F9JR88</accession>
<comment type="caution">
    <text evidence="1">The sequence shown here is derived from an EMBL/GenBank/DDBJ whole genome shotgun (WGS) entry which is preliminary data.</text>
</comment>
<gene>
    <name evidence="1" type="ORF">LCGC14_1727270</name>
</gene>
<protein>
    <submittedName>
        <fullName evidence="1">Uncharacterized protein</fullName>
    </submittedName>
</protein>
<reference evidence="1" key="1">
    <citation type="journal article" date="2015" name="Nature">
        <title>Complex archaea that bridge the gap between prokaryotes and eukaryotes.</title>
        <authorList>
            <person name="Spang A."/>
            <person name="Saw J.H."/>
            <person name="Jorgensen S.L."/>
            <person name="Zaremba-Niedzwiedzka K."/>
            <person name="Martijn J."/>
            <person name="Lind A.E."/>
            <person name="van Eijk R."/>
            <person name="Schleper C."/>
            <person name="Guy L."/>
            <person name="Ettema T.J."/>
        </authorList>
    </citation>
    <scope>NUCLEOTIDE SEQUENCE</scope>
</reference>
<proteinExistence type="predicted"/>
<dbReference type="AlphaFoldDB" id="A0A0F9JR88"/>
<evidence type="ECO:0000313" key="1">
    <source>
        <dbReference type="EMBL" id="KKM08101.1"/>
    </source>
</evidence>